<dbReference type="AlphaFoldDB" id="A0AAW0TPN7"/>
<feature type="region of interest" description="Disordered" evidence="1">
    <location>
        <begin position="1"/>
        <end position="23"/>
    </location>
</feature>
<feature type="compositionally biased region" description="Basic and acidic residues" evidence="1">
    <location>
        <begin position="8"/>
        <end position="18"/>
    </location>
</feature>
<dbReference type="EMBL" id="JARAKH010000028">
    <property type="protein sequence ID" value="KAK8389246.1"/>
    <property type="molecule type" value="Genomic_DNA"/>
</dbReference>
<dbReference type="Proteomes" id="UP001487740">
    <property type="component" value="Unassembled WGS sequence"/>
</dbReference>
<sequence length="135" mass="15347">MYSYAESCSRDKLDDQPKSGDQPLDLLRAKLAETDVTRRSASQKLQVANHKDSTRALWSRAALSLPTTQHYYTTYEFKTLKTTKLYEPSLTSSLHNTHHPPLSILPYQVTFTSHPKRRPPSHSPTNPQPTSLILN</sequence>
<protein>
    <submittedName>
        <fullName evidence="2">Uncharacterized protein</fullName>
    </submittedName>
</protein>
<proteinExistence type="predicted"/>
<evidence type="ECO:0000313" key="3">
    <source>
        <dbReference type="Proteomes" id="UP001487740"/>
    </source>
</evidence>
<organism evidence="2 3">
    <name type="scientific">Scylla paramamosain</name>
    <name type="common">Mud crab</name>
    <dbReference type="NCBI Taxonomy" id="85552"/>
    <lineage>
        <taxon>Eukaryota</taxon>
        <taxon>Metazoa</taxon>
        <taxon>Ecdysozoa</taxon>
        <taxon>Arthropoda</taxon>
        <taxon>Crustacea</taxon>
        <taxon>Multicrustacea</taxon>
        <taxon>Malacostraca</taxon>
        <taxon>Eumalacostraca</taxon>
        <taxon>Eucarida</taxon>
        <taxon>Decapoda</taxon>
        <taxon>Pleocyemata</taxon>
        <taxon>Brachyura</taxon>
        <taxon>Eubrachyura</taxon>
        <taxon>Portunoidea</taxon>
        <taxon>Portunidae</taxon>
        <taxon>Portuninae</taxon>
        <taxon>Scylla</taxon>
    </lineage>
</organism>
<feature type="region of interest" description="Disordered" evidence="1">
    <location>
        <begin position="112"/>
        <end position="135"/>
    </location>
</feature>
<accession>A0AAW0TPN7</accession>
<comment type="caution">
    <text evidence="2">The sequence shown here is derived from an EMBL/GenBank/DDBJ whole genome shotgun (WGS) entry which is preliminary data.</text>
</comment>
<name>A0AAW0TPN7_SCYPA</name>
<keyword evidence="3" id="KW-1185">Reference proteome</keyword>
<evidence type="ECO:0000256" key="1">
    <source>
        <dbReference type="SAM" id="MobiDB-lite"/>
    </source>
</evidence>
<gene>
    <name evidence="2" type="ORF">O3P69_020885</name>
</gene>
<reference evidence="2 3" key="1">
    <citation type="submission" date="2023-03" db="EMBL/GenBank/DDBJ databases">
        <title>High-quality genome of Scylla paramamosain provides insights in environmental adaptation.</title>
        <authorList>
            <person name="Zhang L."/>
        </authorList>
    </citation>
    <scope>NUCLEOTIDE SEQUENCE [LARGE SCALE GENOMIC DNA]</scope>
    <source>
        <strain evidence="2">LZ_2023a</strain>
        <tissue evidence="2">Muscle</tissue>
    </source>
</reference>
<evidence type="ECO:0000313" key="2">
    <source>
        <dbReference type="EMBL" id="KAK8389246.1"/>
    </source>
</evidence>